<dbReference type="GO" id="GO:1903569">
    <property type="term" value="P:positive regulation of protein localization to ciliary membrane"/>
    <property type="evidence" value="ECO:0007669"/>
    <property type="project" value="TreeGrafter"/>
</dbReference>
<evidence type="ECO:0000259" key="7">
    <source>
        <dbReference type="PROSITE" id="PS50222"/>
    </source>
</evidence>
<evidence type="ECO:0000313" key="8">
    <source>
        <dbReference type="EMBL" id="DBA17797.1"/>
    </source>
</evidence>
<dbReference type="InterPro" id="IPR018247">
    <property type="entry name" value="EF_Hand_1_Ca_BS"/>
</dbReference>
<dbReference type="PANTHER" id="PTHR46819">
    <property type="entry name" value="EF-HAND CALCIUM-BINDING DOMAIN-CONTAINING PROTEIN 7"/>
    <property type="match status" value="1"/>
</dbReference>
<reference evidence="8" key="1">
    <citation type="thesis" date="2020" institute="ProQuest LLC" country="789 East Eisenhower Parkway, Ann Arbor, MI, USA">
        <title>Comparative Genomics and Chromosome Evolution.</title>
        <authorList>
            <person name="Mudd A.B."/>
        </authorList>
    </citation>
    <scope>NUCLEOTIDE SEQUENCE</scope>
    <source>
        <strain evidence="8">1538</strain>
        <tissue evidence="8">Blood</tissue>
    </source>
</reference>
<dbReference type="Pfam" id="PF13833">
    <property type="entry name" value="EF-hand_8"/>
    <property type="match status" value="1"/>
</dbReference>
<keyword evidence="2" id="KW-0479">Metal-binding</keyword>
<sequence length="548" mass="62189">MESLYGSSTSLPSRRYQSDERIESQKSQQNEEENFYAACRAAYLTVFKTSLENIKDKEQLRLGEKMSPEEVNAVLRLADVNSSGKLDYNKFCSVFYNTCDQCVKMADEKMNANSRAKRQQFGSQIETSPERSPSPRTPRDGNTTPRKVETKSPRPSSARNYKATMCTVINMGPISARNSKLVEPNNLQEWQSSQLKGCFFLEDTSIISHHYKLQLPLKTTVYLTIKPLNLSKVEGKSSPWMSMDTALYILKENDGKGDPQLISFTEVRNKEAFVWKGDLGVGSYTLIPFTTGCRLTKKKKQNLKEAQLVYRNDREDLVLTPEFRSALSDMFDIIDLDGNGSLSLEEYNFFEMRTSGEKCDDDAWEVCKETFETKKNELTRKGFLDLNLMEANDREGDPSDLWVTLQSMGYNKALELTEACPFIIDVYAEKCKPRLSAVSLPSSTRQLQKVLCKSAILKGEAKPMEGYESVVIYTYKNDSRITSVIENKSDKKIMMQVNNDQSKNCVSSRGLSLFAVEVPAKSSTVSQHVMAVSERQEWFYNCIQSVLS</sequence>
<organism evidence="8 9">
    <name type="scientific">Pyxicephalus adspersus</name>
    <name type="common">African bullfrog</name>
    <dbReference type="NCBI Taxonomy" id="30357"/>
    <lineage>
        <taxon>Eukaryota</taxon>
        <taxon>Metazoa</taxon>
        <taxon>Chordata</taxon>
        <taxon>Craniata</taxon>
        <taxon>Vertebrata</taxon>
        <taxon>Euteleostomi</taxon>
        <taxon>Amphibia</taxon>
        <taxon>Batrachia</taxon>
        <taxon>Anura</taxon>
        <taxon>Neobatrachia</taxon>
        <taxon>Ranoidea</taxon>
        <taxon>Pyxicephalidae</taxon>
        <taxon>Pyxicephalinae</taxon>
        <taxon>Pyxicephalus</taxon>
    </lineage>
</organism>
<dbReference type="PROSITE" id="PS50222">
    <property type="entry name" value="EF_HAND_2"/>
    <property type="match status" value="1"/>
</dbReference>
<evidence type="ECO:0000256" key="3">
    <source>
        <dbReference type="ARBA" id="ARBA00022737"/>
    </source>
</evidence>
<dbReference type="PANTHER" id="PTHR46819:SF1">
    <property type="entry name" value="EF-HAND CALCIUM-BINDING DOMAIN-CONTAINING PROTEIN 7"/>
    <property type="match status" value="1"/>
</dbReference>
<dbReference type="InterPro" id="IPR052266">
    <property type="entry name" value="Miro-EF-hand_domain"/>
</dbReference>
<evidence type="ECO:0000256" key="5">
    <source>
        <dbReference type="ARBA" id="ARBA00023136"/>
    </source>
</evidence>
<dbReference type="GO" id="GO:0098797">
    <property type="term" value="C:plasma membrane protein complex"/>
    <property type="evidence" value="ECO:0007669"/>
    <property type="project" value="TreeGrafter"/>
</dbReference>
<accession>A0AAV3A2M1</accession>
<dbReference type="GO" id="GO:0060170">
    <property type="term" value="C:ciliary membrane"/>
    <property type="evidence" value="ECO:0007669"/>
    <property type="project" value="TreeGrafter"/>
</dbReference>
<evidence type="ECO:0000256" key="2">
    <source>
        <dbReference type="ARBA" id="ARBA00022723"/>
    </source>
</evidence>
<protein>
    <recommendedName>
        <fullName evidence="7">EF-hand domain-containing protein</fullName>
    </recommendedName>
</protein>
<keyword evidence="4" id="KW-0106">Calcium</keyword>
<dbReference type="InterPro" id="IPR002048">
    <property type="entry name" value="EF_hand_dom"/>
</dbReference>
<dbReference type="Proteomes" id="UP001181693">
    <property type="component" value="Unassembled WGS sequence"/>
</dbReference>
<dbReference type="Pfam" id="PF13202">
    <property type="entry name" value="EF-hand_5"/>
    <property type="match status" value="1"/>
</dbReference>
<evidence type="ECO:0000256" key="1">
    <source>
        <dbReference type="ARBA" id="ARBA00004370"/>
    </source>
</evidence>
<dbReference type="InterPro" id="IPR011992">
    <property type="entry name" value="EF-hand-dom_pair"/>
</dbReference>
<dbReference type="Gene3D" id="1.10.238.10">
    <property type="entry name" value="EF-hand"/>
    <property type="match status" value="2"/>
</dbReference>
<comment type="caution">
    <text evidence="8">The sequence shown here is derived from an EMBL/GenBank/DDBJ whole genome shotgun (WGS) entry which is preliminary data.</text>
</comment>
<evidence type="ECO:0000256" key="6">
    <source>
        <dbReference type="SAM" id="MobiDB-lite"/>
    </source>
</evidence>
<dbReference type="SUPFAM" id="SSF47473">
    <property type="entry name" value="EF-hand"/>
    <property type="match status" value="1"/>
</dbReference>
<keyword evidence="5" id="KW-0472">Membrane</keyword>
<keyword evidence="9" id="KW-1185">Reference proteome</keyword>
<dbReference type="SMART" id="SM00054">
    <property type="entry name" value="EFh"/>
    <property type="match status" value="2"/>
</dbReference>
<dbReference type="EMBL" id="DYDO01000009">
    <property type="protein sequence ID" value="DBA17797.1"/>
    <property type="molecule type" value="Genomic_DNA"/>
</dbReference>
<evidence type="ECO:0000256" key="4">
    <source>
        <dbReference type="ARBA" id="ARBA00022837"/>
    </source>
</evidence>
<keyword evidence="3" id="KW-0677">Repeat</keyword>
<feature type="domain" description="EF-hand" evidence="7">
    <location>
        <begin position="66"/>
        <end position="101"/>
    </location>
</feature>
<comment type="subcellular location">
    <subcellularLocation>
        <location evidence="1">Membrane</location>
    </subcellularLocation>
</comment>
<evidence type="ECO:0000313" key="9">
    <source>
        <dbReference type="Proteomes" id="UP001181693"/>
    </source>
</evidence>
<dbReference type="PROSITE" id="PS00018">
    <property type="entry name" value="EF_HAND_1"/>
    <property type="match status" value="1"/>
</dbReference>
<feature type="region of interest" description="Disordered" evidence="6">
    <location>
        <begin position="113"/>
        <end position="159"/>
    </location>
</feature>
<feature type="region of interest" description="Disordered" evidence="6">
    <location>
        <begin position="1"/>
        <end position="29"/>
    </location>
</feature>
<proteinExistence type="predicted"/>
<dbReference type="AlphaFoldDB" id="A0AAV3A2M1"/>
<feature type="compositionally biased region" description="Polar residues" evidence="6">
    <location>
        <begin position="1"/>
        <end position="12"/>
    </location>
</feature>
<dbReference type="GO" id="GO:0005509">
    <property type="term" value="F:calcium ion binding"/>
    <property type="evidence" value="ECO:0007669"/>
    <property type="project" value="InterPro"/>
</dbReference>
<name>A0AAV3A2M1_PYXAD</name>
<gene>
    <name evidence="8" type="ORF">GDO54_016119</name>
</gene>